<reference evidence="1" key="1">
    <citation type="journal article" date="2015" name="Genome Announc.">
        <title>Draft Genome Sequence of Bacteroidales Strain TBC1, a Novel Isolate from a Methanogenic Wastewater Treatment System.</title>
        <authorList>
            <person name="Tourlousse D.M."/>
            <person name="Matsuura N."/>
            <person name="Sun L."/>
            <person name="Toyonaga M."/>
            <person name="Kuroda K."/>
            <person name="Ohashi A."/>
            <person name="Cruz R."/>
            <person name="Yamaguchi T."/>
            <person name="Sekiguchi Y."/>
        </authorList>
    </citation>
    <scope>NUCLEOTIDE SEQUENCE [LARGE SCALE GENOMIC DNA]</scope>
    <source>
        <strain evidence="1">TBC1</strain>
    </source>
</reference>
<dbReference type="Gene3D" id="2.60.120.260">
    <property type="entry name" value="Galactose-binding domain-like"/>
    <property type="match status" value="1"/>
</dbReference>
<dbReference type="STRING" id="1678841.TBC1_112131"/>
<name>A0A0S7C2H5_9BACT</name>
<keyword evidence="2" id="KW-1185">Reference proteome</keyword>
<evidence type="ECO:0000313" key="1">
    <source>
        <dbReference type="EMBL" id="GAP43972.1"/>
    </source>
</evidence>
<evidence type="ECO:0008006" key="3">
    <source>
        <dbReference type="Google" id="ProtNLM"/>
    </source>
</evidence>
<accession>A0A0S7C2H5</accession>
<dbReference type="Proteomes" id="UP000053091">
    <property type="component" value="Unassembled WGS sequence"/>
</dbReference>
<dbReference type="AlphaFoldDB" id="A0A0S7C2H5"/>
<evidence type="ECO:0000313" key="2">
    <source>
        <dbReference type="Proteomes" id="UP000053091"/>
    </source>
</evidence>
<dbReference type="EMBL" id="DF968182">
    <property type="protein sequence ID" value="GAP43972.1"/>
    <property type="molecule type" value="Genomic_DNA"/>
</dbReference>
<protein>
    <recommendedName>
        <fullName evidence="3">YD repeat-containing protein</fullName>
    </recommendedName>
</protein>
<dbReference type="OrthoDB" id="9814627at2"/>
<dbReference type="RefSeq" id="WP_062041987.1">
    <property type="nucleotide sequence ID" value="NZ_DF968182.1"/>
</dbReference>
<proteinExistence type="predicted"/>
<dbReference type="PATRIC" id="fig|1678841.3.peg.2379"/>
<sequence>MIPFSKTNWYWSKSVFQYSLLIVSLSVLPLLNWAQEHLNSIMYPVRLVNASPHAASLGLYTDSHVDLFTGQAKIEIPIYQIHAGVHELPITLTYSTGGFRVNELASWAGLGWSLNAGGMITREIRGLPDELNYNGYTSSSGNIFYQELKDGILTWEPGESMGEYLTLLDYATGLMDGEPDIYSFAIGNLTGKFIFDKDKQIKFIGEHKNSFKISVERESLATNPSYNSIKTFILTDDKGVKYYFGNNYKEKLLNQYYFTYYDTEDNYLTLTNDYYQKKYYGGKFNKMWQNENTFYYLSWYIYKIEFPDNISNINFTYLPENNSFYSSTSETKYVGERYEIDGSAIPVDPQHPFSIRRINNYQTTRSYRLSCITCDDITIDFIAEQEERQDINDPLLGNVSIGDAKALDKIIIRSGISSKSITWEFYKSYFQPENDYSHELQYYPTFTKRLKLDSIKEGEKKWKFDYYEGNLPPRNSSEIDFWGYYKKQSVNRRTSTPIIYVYPLDYNNPIYNSIYSIYPRTNYPGAEYVLNDINKDIDREPNFENTRACMLKKITYPTKGIKQFEYELNSFLLDGIERVGPGLRILSVSTVPDENQVPIIENYSYNENGYSSGLITELPDFAHRNVDAMWNNNSYNTIFGQDEIQNAITIRENLSYCSIGRVSGGYVGYKKVVKFITGNGSTEYLFSFNPSFLSPDFEPFTRQTVRKEHAHIDYYHLIENHFFNSYNVKDNYPHFTAPDCSWYIGNLEREVVKNENGVTLLDKTYNYSAVENINENDIYYINAKMYYSHFWDKEILHNQTPIAHIILQFNDIVWGVNYYNTGYKRLESVTTKTFLNNISPVVVHQNYEYNDFLLSQISKTHSQQDNLLKTKYQYPQDIINNKCLPSYNSCMELALIYKNDRDADCFGNANCLVQSNNYYIQDTTNCGNTYRNCQSGTWLNKNDGLVLKIMIGKNIRSEPIEVQEIIHRDNKDFLLNGSISRNKLFNDEIVLYNRKYNLDNIEPMESFTSCYLDDNQELAFNSKYKEKLSIDKYDTKYNVTEYLSNLKDKSALIWGYNLLFQIAKISNASLSESGHTSFENNELNGWSKYDANSFITIPENVFTGKGSMSVTGYGPYQIFTVGQNAEKHSGYKASVWTKGKGAYLHIEVNGVWSSHVRVNNEFEDGLWHKLDVELPRHKIQPYFSQGENLKIKVYVGSESGTVYFDDLRFHPSDAQMTTYTHEPLIGVTSISNESNKPEFYIYDPFGRLELVKDFEGNIIKKNDYHYRTDEQ</sequence>
<organism evidence="1">
    <name type="scientific">Lentimicrobium saccharophilum</name>
    <dbReference type="NCBI Taxonomy" id="1678841"/>
    <lineage>
        <taxon>Bacteria</taxon>
        <taxon>Pseudomonadati</taxon>
        <taxon>Bacteroidota</taxon>
        <taxon>Bacteroidia</taxon>
        <taxon>Bacteroidales</taxon>
        <taxon>Lentimicrobiaceae</taxon>
        <taxon>Lentimicrobium</taxon>
    </lineage>
</organism>
<gene>
    <name evidence="1" type="ORF">TBC1_112131</name>
</gene>